<proteinExistence type="predicted"/>
<sequence length="115" mass="12583">MLSRSRLNHPPGLSKGNIVAWTCCQVPIHNRISFLCVAARAGGAPPMAGGQYKSIEGSETGQPNMEVLSDSFYCVLQLGFNNNLDGLANACIHWHFLFHYGSPSLQSRHYHSLSP</sequence>
<evidence type="ECO:0000313" key="1">
    <source>
        <dbReference type="EMBL" id="PBK91064.1"/>
    </source>
</evidence>
<accession>A0A2H3DB92</accession>
<name>A0A2H3DB92_ARMGA</name>
<reference evidence="2" key="1">
    <citation type="journal article" date="2017" name="Nat. Ecol. Evol.">
        <title>Genome expansion and lineage-specific genetic innovations in the forest pathogenic fungi Armillaria.</title>
        <authorList>
            <person name="Sipos G."/>
            <person name="Prasanna A.N."/>
            <person name="Walter M.C."/>
            <person name="O'Connor E."/>
            <person name="Balint B."/>
            <person name="Krizsan K."/>
            <person name="Kiss B."/>
            <person name="Hess J."/>
            <person name="Varga T."/>
            <person name="Slot J."/>
            <person name="Riley R."/>
            <person name="Boka B."/>
            <person name="Rigling D."/>
            <person name="Barry K."/>
            <person name="Lee J."/>
            <person name="Mihaltcheva S."/>
            <person name="LaButti K."/>
            <person name="Lipzen A."/>
            <person name="Waldron R."/>
            <person name="Moloney N.M."/>
            <person name="Sperisen C."/>
            <person name="Kredics L."/>
            <person name="Vagvoelgyi C."/>
            <person name="Patrignani A."/>
            <person name="Fitzpatrick D."/>
            <person name="Nagy I."/>
            <person name="Doyle S."/>
            <person name="Anderson J.B."/>
            <person name="Grigoriev I.V."/>
            <person name="Gueldener U."/>
            <person name="Muensterkoetter M."/>
            <person name="Nagy L.G."/>
        </authorList>
    </citation>
    <scope>NUCLEOTIDE SEQUENCE [LARGE SCALE GENOMIC DNA]</scope>
    <source>
        <strain evidence="2">Ar21-2</strain>
    </source>
</reference>
<dbReference type="AlphaFoldDB" id="A0A2H3DB92"/>
<dbReference type="OMA" id="SFYCVLQ"/>
<keyword evidence="2" id="KW-1185">Reference proteome</keyword>
<gene>
    <name evidence="1" type="ORF">ARMGADRAFT_286142</name>
</gene>
<protein>
    <submittedName>
        <fullName evidence="1">Uncharacterized protein</fullName>
    </submittedName>
</protein>
<dbReference type="InParanoid" id="A0A2H3DB92"/>
<organism evidence="1 2">
    <name type="scientific">Armillaria gallica</name>
    <name type="common">Bulbous honey fungus</name>
    <name type="synonym">Armillaria bulbosa</name>
    <dbReference type="NCBI Taxonomy" id="47427"/>
    <lineage>
        <taxon>Eukaryota</taxon>
        <taxon>Fungi</taxon>
        <taxon>Dikarya</taxon>
        <taxon>Basidiomycota</taxon>
        <taxon>Agaricomycotina</taxon>
        <taxon>Agaricomycetes</taxon>
        <taxon>Agaricomycetidae</taxon>
        <taxon>Agaricales</taxon>
        <taxon>Marasmiineae</taxon>
        <taxon>Physalacriaceae</taxon>
        <taxon>Armillaria</taxon>
    </lineage>
</organism>
<dbReference type="Proteomes" id="UP000217790">
    <property type="component" value="Unassembled WGS sequence"/>
</dbReference>
<dbReference type="EMBL" id="KZ293663">
    <property type="protein sequence ID" value="PBK91064.1"/>
    <property type="molecule type" value="Genomic_DNA"/>
</dbReference>
<dbReference type="OrthoDB" id="10562801at2759"/>
<evidence type="ECO:0000313" key="2">
    <source>
        <dbReference type="Proteomes" id="UP000217790"/>
    </source>
</evidence>